<protein>
    <submittedName>
        <fullName evidence="1">Four helix bundle protein</fullName>
    </submittedName>
</protein>
<dbReference type="CDD" id="cd16377">
    <property type="entry name" value="23S_rRNA_IVP_like"/>
    <property type="match status" value="1"/>
</dbReference>
<dbReference type="AlphaFoldDB" id="A0A6I6MIY3"/>
<dbReference type="EMBL" id="CP047045">
    <property type="protein sequence ID" value="QGZ95135.1"/>
    <property type="molecule type" value="Genomic_DNA"/>
</dbReference>
<dbReference type="InterPro" id="IPR012657">
    <property type="entry name" value="23S_rRNA-intervening_sequence"/>
</dbReference>
<reference evidence="2" key="1">
    <citation type="submission" date="2019-12" db="EMBL/GenBank/DDBJ databases">
        <title>Complete genome of Terracaulis silvestris 0127_4.</title>
        <authorList>
            <person name="Vieira S."/>
            <person name="Riedel T."/>
            <person name="Sproer C."/>
            <person name="Pascual J."/>
            <person name="Boedeker C."/>
            <person name="Overmann J."/>
        </authorList>
    </citation>
    <scope>NUCLEOTIDE SEQUENCE [LARGE SCALE GENOMIC DNA]</scope>
    <source>
        <strain evidence="2">0127_4</strain>
    </source>
</reference>
<dbReference type="KEGG" id="tsv:DSM104635_01979"/>
<dbReference type="PANTHER" id="PTHR38471:SF2">
    <property type="entry name" value="FOUR HELIX BUNDLE PROTEIN"/>
    <property type="match status" value="1"/>
</dbReference>
<dbReference type="RefSeq" id="WP_158766022.1">
    <property type="nucleotide sequence ID" value="NZ_CP047045.1"/>
</dbReference>
<dbReference type="SUPFAM" id="SSF158446">
    <property type="entry name" value="IVS-encoded protein-like"/>
    <property type="match status" value="1"/>
</dbReference>
<organism evidence="1 2">
    <name type="scientific">Terricaulis silvestris</name>
    <dbReference type="NCBI Taxonomy" id="2686094"/>
    <lineage>
        <taxon>Bacteria</taxon>
        <taxon>Pseudomonadati</taxon>
        <taxon>Pseudomonadota</taxon>
        <taxon>Alphaproteobacteria</taxon>
        <taxon>Caulobacterales</taxon>
        <taxon>Caulobacteraceae</taxon>
        <taxon>Terricaulis</taxon>
    </lineage>
</organism>
<gene>
    <name evidence="1" type="ORF">DSM104635_01979</name>
</gene>
<proteinExistence type="predicted"/>
<dbReference type="Gene3D" id="1.20.1440.60">
    <property type="entry name" value="23S rRNA-intervening sequence"/>
    <property type="match status" value="1"/>
</dbReference>
<dbReference type="NCBIfam" id="TIGR02436">
    <property type="entry name" value="four helix bundle protein"/>
    <property type="match status" value="1"/>
</dbReference>
<accession>A0A6I6MIY3</accession>
<keyword evidence="2" id="KW-1185">Reference proteome</keyword>
<evidence type="ECO:0000313" key="2">
    <source>
        <dbReference type="Proteomes" id="UP000431269"/>
    </source>
</evidence>
<dbReference type="Proteomes" id="UP000431269">
    <property type="component" value="Chromosome"/>
</dbReference>
<sequence>MTITSYRDLKIWQLAIDLAEAAYSITRDFPNSELYGLTSQMRRAAVSIAANIAEGHGRETTGAFIQFLRIAQGPLKELETHLIIARRLDLTSSDDSGKLLGQCDELGRMVRGLIRSLQEKEAAA</sequence>
<dbReference type="Pfam" id="PF05635">
    <property type="entry name" value="23S_rRNA_IVP"/>
    <property type="match status" value="1"/>
</dbReference>
<evidence type="ECO:0000313" key="1">
    <source>
        <dbReference type="EMBL" id="QGZ95135.1"/>
    </source>
</evidence>
<dbReference type="NCBIfam" id="NF008911">
    <property type="entry name" value="PRK12275.1-2"/>
    <property type="match status" value="1"/>
</dbReference>
<dbReference type="PANTHER" id="PTHR38471">
    <property type="entry name" value="FOUR HELIX BUNDLE PROTEIN"/>
    <property type="match status" value="1"/>
</dbReference>
<dbReference type="InterPro" id="IPR036583">
    <property type="entry name" value="23S_rRNA_IVS_sf"/>
</dbReference>
<name>A0A6I6MIY3_9CAUL</name>